<keyword evidence="1" id="KW-0479">Metal-binding</keyword>
<accession>A0A7S0EHZ9</accession>
<dbReference type="Pfam" id="PF13639">
    <property type="entry name" value="zf-RING_2"/>
    <property type="match status" value="1"/>
</dbReference>
<proteinExistence type="predicted"/>
<sequence length="442" mass="48617">MGSAPSFVLCSSNNSSISHPSPPSQSLYCHHCRGVISSGPSAFLAGQGRFGVNGAGVAECPRCRGNFVEVLTEHERRRIQINSPLRQVRVAATNIMPGRRVTANDIVYTFFLFDSDINREFMRDSDLEAAISQSLDEAAGSPQKSTSKRFLEGIQKAGDTVAPSDIVRQEVCPICEETLEDGEGILRLPCSHVFHDDCICPWLKHHNTCPICRNELPAECDDLDCKSQRTSSNLTETSISMQVAAAAARINFAQLLQQQEDARGMNRAPTPVLEAAQVMDLNEGSISLGSNQQDDEGMSEDYHEIVSGYVMSATSQDESGSRCPEVTSVRSWDISADEDTRLEALNEIEAEEMCMQDETTAEESLQANAEEEETISTARLDELYNQVTGRCIDDDLRLDDHGEAGWQRSASGSSMHARGICDLPELHSTHRHFEELQEPIVS</sequence>
<dbReference type="InterPro" id="IPR051826">
    <property type="entry name" value="E3_ubiquitin-ligase_domain"/>
</dbReference>
<keyword evidence="1" id="KW-0862">Zinc</keyword>
<dbReference type="GO" id="GO:0005737">
    <property type="term" value="C:cytoplasm"/>
    <property type="evidence" value="ECO:0007669"/>
    <property type="project" value="TreeGrafter"/>
</dbReference>
<reference evidence="3" key="1">
    <citation type="submission" date="2021-01" db="EMBL/GenBank/DDBJ databases">
        <authorList>
            <person name="Corre E."/>
            <person name="Pelletier E."/>
            <person name="Niang G."/>
            <person name="Scheremetjew M."/>
            <person name="Finn R."/>
            <person name="Kale V."/>
            <person name="Holt S."/>
            <person name="Cochrane G."/>
            <person name="Meng A."/>
            <person name="Brown T."/>
            <person name="Cohen L."/>
        </authorList>
    </citation>
    <scope>NUCLEOTIDE SEQUENCE</scope>
    <source>
        <strain evidence="3">CCMP325</strain>
    </source>
</reference>
<evidence type="ECO:0000256" key="1">
    <source>
        <dbReference type="PROSITE-ProRule" id="PRU00175"/>
    </source>
</evidence>
<name>A0A7S0EHZ9_9CRYP</name>
<dbReference type="GO" id="GO:0008270">
    <property type="term" value="F:zinc ion binding"/>
    <property type="evidence" value="ECO:0007669"/>
    <property type="project" value="UniProtKB-KW"/>
</dbReference>
<dbReference type="PANTHER" id="PTHR22765">
    <property type="entry name" value="RING FINGER AND PROTEASE ASSOCIATED DOMAIN-CONTAINING"/>
    <property type="match status" value="1"/>
</dbReference>
<dbReference type="InterPro" id="IPR013083">
    <property type="entry name" value="Znf_RING/FYVE/PHD"/>
</dbReference>
<evidence type="ECO:0000259" key="2">
    <source>
        <dbReference type="PROSITE" id="PS50089"/>
    </source>
</evidence>
<dbReference type="PROSITE" id="PS50089">
    <property type="entry name" value="ZF_RING_2"/>
    <property type="match status" value="1"/>
</dbReference>
<dbReference type="CDD" id="cd16454">
    <property type="entry name" value="RING-H2_PA-TM-RING"/>
    <property type="match status" value="1"/>
</dbReference>
<dbReference type="EMBL" id="HBEO01015521">
    <property type="protein sequence ID" value="CAD8484241.1"/>
    <property type="molecule type" value="Transcribed_RNA"/>
</dbReference>
<organism evidence="3">
    <name type="scientific">Hanusia phi</name>
    <dbReference type="NCBI Taxonomy" id="3032"/>
    <lineage>
        <taxon>Eukaryota</taxon>
        <taxon>Cryptophyceae</taxon>
        <taxon>Pyrenomonadales</taxon>
        <taxon>Geminigeraceae</taxon>
        <taxon>Hanusia</taxon>
    </lineage>
</organism>
<dbReference type="InterPro" id="IPR001841">
    <property type="entry name" value="Znf_RING"/>
</dbReference>
<feature type="domain" description="RING-type" evidence="2">
    <location>
        <begin position="172"/>
        <end position="213"/>
    </location>
</feature>
<dbReference type="GO" id="GO:0006511">
    <property type="term" value="P:ubiquitin-dependent protein catabolic process"/>
    <property type="evidence" value="ECO:0007669"/>
    <property type="project" value="TreeGrafter"/>
</dbReference>
<dbReference type="PANTHER" id="PTHR22765:SF416">
    <property type="entry name" value="E3 UBIQUITIN-PROTEIN LIGASE GODZILLA"/>
    <property type="match status" value="1"/>
</dbReference>
<dbReference type="SUPFAM" id="SSF57850">
    <property type="entry name" value="RING/U-box"/>
    <property type="match status" value="1"/>
</dbReference>
<dbReference type="GO" id="GO:0061630">
    <property type="term" value="F:ubiquitin protein ligase activity"/>
    <property type="evidence" value="ECO:0007669"/>
    <property type="project" value="TreeGrafter"/>
</dbReference>
<dbReference type="SMART" id="SM00184">
    <property type="entry name" value="RING"/>
    <property type="match status" value="1"/>
</dbReference>
<keyword evidence="1" id="KW-0863">Zinc-finger</keyword>
<dbReference type="Gene3D" id="3.30.40.10">
    <property type="entry name" value="Zinc/RING finger domain, C3HC4 (zinc finger)"/>
    <property type="match status" value="1"/>
</dbReference>
<gene>
    <name evidence="3" type="ORF">HPHI1048_LOCUS10532</name>
</gene>
<evidence type="ECO:0000313" key="3">
    <source>
        <dbReference type="EMBL" id="CAD8484241.1"/>
    </source>
</evidence>
<dbReference type="AlphaFoldDB" id="A0A7S0EHZ9"/>
<protein>
    <recommendedName>
        <fullName evidence="2">RING-type domain-containing protein</fullName>
    </recommendedName>
</protein>